<evidence type="ECO:0000256" key="3">
    <source>
        <dbReference type="ARBA" id="ARBA00023125"/>
    </source>
</evidence>
<dbReference type="PANTHER" id="PTHR11630">
    <property type="entry name" value="DNA REPLICATION LICENSING FACTOR MCM FAMILY MEMBER"/>
    <property type="match status" value="1"/>
</dbReference>
<organism evidence="7 8">
    <name type="scientific">Tribonema minus</name>
    <dbReference type="NCBI Taxonomy" id="303371"/>
    <lineage>
        <taxon>Eukaryota</taxon>
        <taxon>Sar</taxon>
        <taxon>Stramenopiles</taxon>
        <taxon>Ochrophyta</taxon>
        <taxon>PX clade</taxon>
        <taxon>Xanthophyceae</taxon>
        <taxon>Tribonematales</taxon>
        <taxon>Tribonemataceae</taxon>
        <taxon>Tribonema</taxon>
    </lineage>
</organism>
<dbReference type="Pfam" id="PF00493">
    <property type="entry name" value="MCM"/>
    <property type="match status" value="1"/>
</dbReference>
<dbReference type="SMART" id="SM00382">
    <property type="entry name" value="AAA"/>
    <property type="match status" value="1"/>
</dbReference>
<reference evidence="7" key="1">
    <citation type="submission" date="2021-02" db="EMBL/GenBank/DDBJ databases">
        <title>First Annotated Genome of the Yellow-green Alga Tribonema minus.</title>
        <authorList>
            <person name="Mahan K.M."/>
        </authorList>
    </citation>
    <scope>NUCLEOTIDE SEQUENCE</scope>
    <source>
        <strain evidence="7">UTEX B ZZ1240</strain>
    </source>
</reference>
<dbReference type="SUPFAM" id="SSF50249">
    <property type="entry name" value="Nucleic acid-binding proteins"/>
    <property type="match status" value="1"/>
</dbReference>
<dbReference type="AlphaFoldDB" id="A0A835Z090"/>
<keyword evidence="1 4" id="KW-0547">Nucleotide-binding</keyword>
<dbReference type="Proteomes" id="UP000664859">
    <property type="component" value="Unassembled WGS sequence"/>
</dbReference>
<dbReference type="Pfam" id="PF17855">
    <property type="entry name" value="MCM_lid"/>
    <property type="match status" value="1"/>
</dbReference>
<evidence type="ECO:0000313" key="8">
    <source>
        <dbReference type="Proteomes" id="UP000664859"/>
    </source>
</evidence>
<evidence type="ECO:0000256" key="5">
    <source>
        <dbReference type="SAM" id="MobiDB-lite"/>
    </source>
</evidence>
<dbReference type="GO" id="GO:0000724">
    <property type="term" value="P:double-strand break repair via homologous recombination"/>
    <property type="evidence" value="ECO:0007669"/>
    <property type="project" value="TreeGrafter"/>
</dbReference>
<evidence type="ECO:0000313" key="7">
    <source>
        <dbReference type="EMBL" id="KAG5184881.1"/>
    </source>
</evidence>
<keyword evidence="3 4" id="KW-0238">DNA-binding</keyword>
<dbReference type="InterPro" id="IPR031327">
    <property type="entry name" value="MCM"/>
</dbReference>
<proteinExistence type="inferred from homology"/>
<dbReference type="Gene3D" id="2.40.50.140">
    <property type="entry name" value="Nucleic acid-binding proteins"/>
    <property type="match status" value="1"/>
</dbReference>
<dbReference type="PRINTS" id="PR01657">
    <property type="entry name" value="MCMFAMILY"/>
</dbReference>
<feature type="domain" description="MCM C-terminal AAA(+) ATPase" evidence="6">
    <location>
        <begin position="474"/>
        <end position="677"/>
    </location>
</feature>
<dbReference type="OrthoDB" id="271325at2759"/>
<dbReference type="GO" id="GO:0016787">
    <property type="term" value="F:hydrolase activity"/>
    <property type="evidence" value="ECO:0007669"/>
    <property type="project" value="UniProtKB-KW"/>
</dbReference>
<feature type="region of interest" description="Disordered" evidence="5">
    <location>
        <begin position="688"/>
        <end position="707"/>
    </location>
</feature>
<keyword evidence="2 4" id="KW-0067">ATP-binding</keyword>
<keyword evidence="8" id="KW-1185">Reference proteome</keyword>
<dbReference type="InterPro" id="IPR003593">
    <property type="entry name" value="AAA+_ATPase"/>
</dbReference>
<dbReference type="PANTHER" id="PTHR11630:SF48">
    <property type="entry name" value="DNA HELICASE MCM9"/>
    <property type="match status" value="1"/>
</dbReference>
<evidence type="ECO:0000256" key="1">
    <source>
        <dbReference type="ARBA" id="ARBA00022741"/>
    </source>
</evidence>
<comment type="caution">
    <text evidence="7">The sequence shown here is derived from an EMBL/GenBank/DDBJ whole genome shotgun (WGS) entry which is preliminary data.</text>
</comment>
<dbReference type="PROSITE" id="PS50051">
    <property type="entry name" value="MCM_2"/>
    <property type="match status" value="1"/>
</dbReference>
<feature type="region of interest" description="Disordered" evidence="5">
    <location>
        <begin position="905"/>
        <end position="999"/>
    </location>
</feature>
<dbReference type="EMBL" id="JAFCMP010000146">
    <property type="protein sequence ID" value="KAG5184881.1"/>
    <property type="molecule type" value="Genomic_DNA"/>
</dbReference>
<dbReference type="SMART" id="SM00350">
    <property type="entry name" value="MCM"/>
    <property type="match status" value="1"/>
</dbReference>
<accession>A0A835Z090</accession>
<feature type="region of interest" description="Disordered" evidence="5">
    <location>
        <begin position="140"/>
        <end position="175"/>
    </location>
</feature>
<comment type="similarity">
    <text evidence="4">Belongs to the MCM family.</text>
</comment>
<dbReference type="GO" id="GO:0042555">
    <property type="term" value="C:MCM complex"/>
    <property type="evidence" value="ECO:0007669"/>
    <property type="project" value="TreeGrafter"/>
</dbReference>
<name>A0A835Z090_9STRA</name>
<dbReference type="InterPro" id="IPR001208">
    <property type="entry name" value="MCM_dom"/>
</dbReference>
<dbReference type="SUPFAM" id="SSF52540">
    <property type="entry name" value="P-loop containing nucleoside triphosphate hydrolases"/>
    <property type="match status" value="1"/>
</dbReference>
<dbReference type="InterPro" id="IPR033762">
    <property type="entry name" value="MCM_OB"/>
</dbReference>
<feature type="compositionally biased region" description="Polar residues" evidence="5">
    <location>
        <begin position="988"/>
        <end position="999"/>
    </location>
</feature>
<dbReference type="InterPro" id="IPR027417">
    <property type="entry name" value="P-loop_NTPase"/>
</dbReference>
<dbReference type="Pfam" id="PF17207">
    <property type="entry name" value="MCM_OB"/>
    <property type="match status" value="1"/>
</dbReference>
<protein>
    <submittedName>
        <fullName evidence="7">MCM2/3/5 family-domain-containing protein</fullName>
    </submittedName>
</protein>
<evidence type="ECO:0000256" key="4">
    <source>
        <dbReference type="RuleBase" id="RU004070"/>
    </source>
</evidence>
<sequence length="999" mass="108870">MGARGEQHRRAEELPKLDFEQLYPEPDDFKAVLRRVLATHYATAIKELLWAPDPGKHYALTVNYQRGRSDDYPRFCNRSCTTCLPRLSAPKQIGSTAYRHAPAQDVIHEDPQVAYLLLHHYHPLFPLLDEALSEVQHELSDAMSPRGALPRRPHAPPPPHDGALLHEAPPHDAPPLSVKRNAHVRLAHLPSVSDLCKPNVSSIRNTDLNRVIQVQPILYMSTPADVIVCHKMRLLIYRIQGTVIRTGMVKMLEVTRQYQCQNKGADSVLLRKVLLIAQRRLICSYLLRSAWQTCGHTFEVACDMSQGNMLVPPRSCPGRGAPGSGGCKSSRFQEYGAHHYSDYQEIKVQEQVQKLGVGSIPRSIVAVLRDDLVDTCKAGDDVTITGTLLRRWRPVCPDARCNVEVTLLANGVQVNNSADSVTGCQVSDELKAEFEQLGAQHASTLYARRGSVSDELKAEFEQLVAQHASAPLALRNTLVASICPQIYGLFAVKLAVLLTLIGGVTETDSRGMRRRGTSHLLLIGDPGCGKSQFLRFAAKLSPRSVLTTGVGTTSAGLTCTAVKDGGEWMLEAGALVLADRGLCCIDEFSAIREHDRATIHEAMEQQTLSVAKAGLVCKLNTRTCVFAVTNPKGTYDMDESVTSNTAIGSPLLSRFDLVLLLLDTKDPAWDQMVSEFVLIQAVGAGRGGGASDGSDQQGRPASSDGARPWSIDRLQRYMAWVKETHPTVRLTEDAEQNGGFGRVAHCVQRLRPVHVRLAAAAYGLGEEQRDGSAVLAMQAARLLEHCCCRIALRHALAPWRLFSGGERVAVLSSYYQHQRRCDNKAAPRTTVRLLESLIRLAQAHARLMGRGEVALADAVQSVACVETSLHSCNLLGPNSVMHSGFPVDADAQFKMEQRLILDRLGLNHLGGDPPPTAPDNGRGHYQGGPGTPQRQVGGSQGGGPQQGGWSQLGKRPAADAYDGGGGDGGRRVRPAGGGRSAWPDVYRMSQNRNSQRLGQ</sequence>
<dbReference type="InterPro" id="IPR012340">
    <property type="entry name" value="NA-bd_OB-fold"/>
</dbReference>
<evidence type="ECO:0000259" key="6">
    <source>
        <dbReference type="PROSITE" id="PS50051"/>
    </source>
</evidence>
<dbReference type="GO" id="GO:0017116">
    <property type="term" value="F:single-stranded DNA helicase activity"/>
    <property type="evidence" value="ECO:0007669"/>
    <property type="project" value="TreeGrafter"/>
</dbReference>
<evidence type="ECO:0000256" key="2">
    <source>
        <dbReference type="ARBA" id="ARBA00022840"/>
    </source>
</evidence>
<dbReference type="Gene3D" id="3.40.50.300">
    <property type="entry name" value="P-loop containing nucleotide triphosphate hydrolases"/>
    <property type="match status" value="2"/>
</dbReference>
<dbReference type="GO" id="GO:0003697">
    <property type="term" value="F:single-stranded DNA binding"/>
    <property type="evidence" value="ECO:0007669"/>
    <property type="project" value="TreeGrafter"/>
</dbReference>
<gene>
    <name evidence="7" type="ORF">JKP88DRAFT_244491</name>
</gene>
<dbReference type="GO" id="GO:0005634">
    <property type="term" value="C:nucleus"/>
    <property type="evidence" value="ECO:0007669"/>
    <property type="project" value="UniProtKB-SubCell"/>
</dbReference>
<dbReference type="GO" id="GO:0005524">
    <property type="term" value="F:ATP binding"/>
    <property type="evidence" value="ECO:0007669"/>
    <property type="project" value="UniProtKB-KW"/>
</dbReference>
<feature type="compositionally biased region" description="Low complexity" evidence="5">
    <location>
        <begin position="947"/>
        <end position="961"/>
    </location>
</feature>
<dbReference type="InterPro" id="IPR041562">
    <property type="entry name" value="MCM_lid"/>
</dbReference>